<dbReference type="Proteomes" id="UP000008827">
    <property type="component" value="Chromosome 13"/>
</dbReference>
<accession>A0A0R0GS12</accession>
<name>A0A0R0GS12_SOYBN</name>
<proteinExistence type="predicted"/>
<keyword evidence="1" id="KW-0732">Signal</keyword>
<evidence type="ECO:0000256" key="1">
    <source>
        <dbReference type="SAM" id="SignalP"/>
    </source>
</evidence>
<reference evidence="3" key="2">
    <citation type="submission" date="2018-02" db="UniProtKB">
        <authorList>
            <consortium name="EnsemblPlants"/>
        </authorList>
    </citation>
    <scope>IDENTIFICATION</scope>
    <source>
        <strain evidence="3">Williams 82</strain>
    </source>
</reference>
<evidence type="ECO:0000313" key="2">
    <source>
        <dbReference type="EMBL" id="KRH18121.1"/>
    </source>
</evidence>
<dbReference type="InParanoid" id="A0A0R0GS12"/>
<sequence>MQVRRHNSLNFLWCSTFILFFDFSQYKSLNFLCSFGMLYAEKVEKHIKVAIFISKISWVQRRWKKTLKLPFFTPKSLHFYLIFMSKV</sequence>
<evidence type="ECO:0000313" key="4">
    <source>
        <dbReference type="Proteomes" id="UP000008827"/>
    </source>
</evidence>
<dbReference type="EMBL" id="CM000846">
    <property type="protein sequence ID" value="KRH18121.1"/>
    <property type="molecule type" value="Genomic_DNA"/>
</dbReference>
<gene>
    <name evidence="2" type="ORF">GLYMA_13G039400</name>
</gene>
<organism evidence="2">
    <name type="scientific">Glycine max</name>
    <name type="common">Soybean</name>
    <name type="synonym">Glycine hispida</name>
    <dbReference type="NCBI Taxonomy" id="3847"/>
    <lineage>
        <taxon>Eukaryota</taxon>
        <taxon>Viridiplantae</taxon>
        <taxon>Streptophyta</taxon>
        <taxon>Embryophyta</taxon>
        <taxon>Tracheophyta</taxon>
        <taxon>Spermatophyta</taxon>
        <taxon>Magnoliopsida</taxon>
        <taxon>eudicotyledons</taxon>
        <taxon>Gunneridae</taxon>
        <taxon>Pentapetalae</taxon>
        <taxon>rosids</taxon>
        <taxon>fabids</taxon>
        <taxon>Fabales</taxon>
        <taxon>Fabaceae</taxon>
        <taxon>Papilionoideae</taxon>
        <taxon>50 kb inversion clade</taxon>
        <taxon>NPAAA clade</taxon>
        <taxon>indigoferoid/millettioid clade</taxon>
        <taxon>Phaseoleae</taxon>
        <taxon>Glycine</taxon>
        <taxon>Glycine subgen. Soja</taxon>
    </lineage>
</organism>
<feature type="chain" id="PRO_5014521400" evidence="1">
    <location>
        <begin position="27"/>
        <end position="87"/>
    </location>
</feature>
<dbReference type="AlphaFoldDB" id="A0A0R0GS12"/>
<reference evidence="2" key="3">
    <citation type="submission" date="2018-07" db="EMBL/GenBank/DDBJ databases">
        <title>WGS assembly of Glycine max.</title>
        <authorList>
            <person name="Schmutz J."/>
            <person name="Cannon S."/>
            <person name="Schlueter J."/>
            <person name="Ma J."/>
            <person name="Mitros T."/>
            <person name="Nelson W."/>
            <person name="Hyten D."/>
            <person name="Song Q."/>
            <person name="Thelen J."/>
            <person name="Cheng J."/>
            <person name="Xu D."/>
            <person name="Hellsten U."/>
            <person name="May G."/>
            <person name="Yu Y."/>
            <person name="Sakurai T."/>
            <person name="Umezawa T."/>
            <person name="Bhattacharyya M."/>
            <person name="Sandhu D."/>
            <person name="Valliyodan B."/>
            <person name="Lindquist E."/>
            <person name="Peto M."/>
            <person name="Grant D."/>
            <person name="Shu S."/>
            <person name="Goodstein D."/>
            <person name="Barry K."/>
            <person name="Futrell-Griggs M."/>
            <person name="Abernathy B."/>
            <person name="Du J."/>
            <person name="Tian Z."/>
            <person name="Zhu L."/>
            <person name="Gill N."/>
            <person name="Joshi T."/>
            <person name="Libault M."/>
            <person name="Sethuraman A."/>
            <person name="Zhang X."/>
            <person name="Shinozaki K."/>
            <person name="Nguyen H."/>
            <person name="Wing R."/>
            <person name="Cregan P."/>
            <person name="Specht J."/>
            <person name="Grimwood J."/>
            <person name="Rokhsar D."/>
            <person name="Stacey G."/>
            <person name="Shoemaker R."/>
            <person name="Jackson S."/>
        </authorList>
    </citation>
    <scope>NUCLEOTIDE SEQUENCE</scope>
    <source>
        <tissue evidence="2">Callus</tissue>
    </source>
</reference>
<dbReference type="EnsemblPlants" id="KRH18121">
    <property type="protein sequence ID" value="KRH18121"/>
    <property type="gene ID" value="GLYMA_13G039400"/>
</dbReference>
<reference evidence="2 3" key="1">
    <citation type="journal article" date="2010" name="Nature">
        <title>Genome sequence of the palaeopolyploid soybean.</title>
        <authorList>
            <person name="Schmutz J."/>
            <person name="Cannon S.B."/>
            <person name="Schlueter J."/>
            <person name="Ma J."/>
            <person name="Mitros T."/>
            <person name="Nelson W."/>
            <person name="Hyten D.L."/>
            <person name="Song Q."/>
            <person name="Thelen J.J."/>
            <person name="Cheng J."/>
            <person name="Xu D."/>
            <person name="Hellsten U."/>
            <person name="May G.D."/>
            <person name="Yu Y."/>
            <person name="Sakurai T."/>
            <person name="Umezawa T."/>
            <person name="Bhattacharyya M.K."/>
            <person name="Sandhu D."/>
            <person name="Valliyodan B."/>
            <person name="Lindquist E."/>
            <person name="Peto M."/>
            <person name="Grant D."/>
            <person name="Shu S."/>
            <person name="Goodstein D."/>
            <person name="Barry K."/>
            <person name="Futrell-Griggs M."/>
            <person name="Abernathy B."/>
            <person name="Du J."/>
            <person name="Tian Z."/>
            <person name="Zhu L."/>
            <person name="Gill N."/>
            <person name="Joshi T."/>
            <person name="Libault M."/>
            <person name="Sethuraman A."/>
            <person name="Zhang X.-C."/>
            <person name="Shinozaki K."/>
            <person name="Nguyen H.T."/>
            <person name="Wing R.A."/>
            <person name="Cregan P."/>
            <person name="Specht J."/>
            <person name="Grimwood J."/>
            <person name="Rokhsar D."/>
            <person name="Stacey G."/>
            <person name="Shoemaker R.C."/>
            <person name="Jackson S.A."/>
        </authorList>
    </citation>
    <scope>NUCLEOTIDE SEQUENCE</scope>
    <source>
        <strain evidence="3">cv. Williams 82</strain>
        <tissue evidence="2">Callus</tissue>
    </source>
</reference>
<feature type="signal peptide" evidence="1">
    <location>
        <begin position="1"/>
        <end position="26"/>
    </location>
</feature>
<protein>
    <submittedName>
        <fullName evidence="2 3">Uncharacterized protein</fullName>
    </submittedName>
</protein>
<evidence type="ECO:0000313" key="3">
    <source>
        <dbReference type="EnsemblPlants" id="KRH18121"/>
    </source>
</evidence>
<keyword evidence="4" id="KW-1185">Reference proteome</keyword>
<dbReference type="Gramene" id="KRH18121">
    <property type="protein sequence ID" value="KRH18121"/>
    <property type="gene ID" value="GLYMA_13G039400"/>
</dbReference>